<dbReference type="PANTHER" id="PTHR13759">
    <property type="entry name" value="TWINFILIN"/>
    <property type="match status" value="1"/>
</dbReference>
<dbReference type="GO" id="GO:0005737">
    <property type="term" value="C:cytoplasm"/>
    <property type="evidence" value="ECO:0007669"/>
    <property type="project" value="TreeGrafter"/>
</dbReference>
<dbReference type="GO" id="GO:0005884">
    <property type="term" value="C:actin filament"/>
    <property type="evidence" value="ECO:0007669"/>
    <property type="project" value="TreeGrafter"/>
</dbReference>
<reference evidence="10 11" key="1">
    <citation type="journal article" date="2015" name="Sci. Rep.">
        <title>The genome of Leishmania panamensis: insights into genomics of the L. (Viannia) subgenus.</title>
        <authorList>
            <person name="Llanes A."/>
            <person name="Restrepo C.M."/>
            <person name="Vecchio G.D."/>
            <person name="Anguizola F.J."/>
            <person name="Lleonart R."/>
        </authorList>
    </citation>
    <scope>NUCLEOTIDE SEQUENCE [LARGE SCALE GENOMIC DNA]</scope>
    <source>
        <strain evidence="10 11">MHOM/PA/94/PSC-1</strain>
    </source>
</reference>
<evidence type="ECO:0000256" key="6">
    <source>
        <dbReference type="ARBA" id="ARBA00023212"/>
    </source>
</evidence>
<dbReference type="InterPro" id="IPR028458">
    <property type="entry name" value="Twinfilin"/>
</dbReference>
<dbReference type="InterPro" id="IPR002108">
    <property type="entry name" value="ADF-H"/>
</dbReference>
<keyword evidence="3" id="KW-0963">Cytoplasm</keyword>
<dbReference type="EMBL" id="CP009389">
    <property type="protein sequence ID" value="AIN97691.1"/>
    <property type="molecule type" value="Genomic_DNA"/>
</dbReference>
<comment type="similarity">
    <text evidence="2">Belongs to the actin-binding proteins ADF family. Twinfilin subfamily.</text>
</comment>
<evidence type="ECO:0000256" key="5">
    <source>
        <dbReference type="ARBA" id="ARBA00023203"/>
    </source>
</evidence>
<feature type="region of interest" description="Disordered" evidence="8">
    <location>
        <begin position="303"/>
        <end position="331"/>
    </location>
</feature>
<evidence type="ECO:0000259" key="9">
    <source>
        <dbReference type="PROSITE" id="PS51263"/>
    </source>
</evidence>
<accession>A0A088S7Z8</accession>
<name>A0A088S7Z8_LEIPA</name>
<sequence>MLQIELSIAPDAQAALEESGKQNTTTVAVLITIEKEVLHLLAPPVSFSGDGFEHDLTTTRTFLDAKSVSAAYIVVRSAPSTQHVVMYVSDSAAAKNRMLYSTGLRSMVEATPHAQKQTIQISSVNELLPSLFEAEPMNVREDLMTESERHRAAIARMVVAPQPVALPGVAIKMTPEASDMLSQFAGGAVDVATFKIEAEQLKLDQVVKQLGGDFNQVKSILTDTDPRFVLLRYPSPKTQRAEAVMVYVCPPTCSPKIKIQYASSVAAFREQALHYKIKFAHKVETDTPSTLVEDVHSAFEPFPSGAARGAQGEAPSCSSVSSAPKGHRMLI</sequence>
<dbReference type="VEuPathDB" id="TriTrypDB:LPMP_201970"/>
<dbReference type="KEGG" id="lpan:LPMP_201970"/>
<dbReference type="Gene3D" id="3.40.20.10">
    <property type="entry name" value="Severin"/>
    <property type="match status" value="2"/>
</dbReference>
<dbReference type="eggNOG" id="ENOG502S44T">
    <property type="taxonomic scope" value="Eukaryota"/>
</dbReference>
<dbReference type="GO" id="GO:0003785">
    <property type="term" value="F:actin monomer binding"/>
    <property type="evidence" value="ECO:0007669"/>
    <property type="project" value="TreeGrafter"/>
</dbReference>
<dbReference type="OrthoDB" id="10006997at2759"/>
<dbReference type="AlphaFoldDB" id="A0A088S7Z8"/>
<evidence type="ECO:0000256" key="3">
    <source>
        <dbReference type="ARBA" id="ARBA00022490"/>
    </source>
</evidence>
<keyword evidence="5" id="KW-0009">Actin-binding</keyword>
<dbReference type="SMART" id="SM00102">
    <property type="entry name" value="ADF"/>
    <property type="match status" value="1"/>
</dbReference>
<dbReference type="InterPro" id="IPR029006">
    <property type="entry name" value="ADF-H/Gelsolin-like_dom_sf"/>
</dbReference>
<dbReference type="Pfam" id="PF00241">
    <property type="entry name" value="Cofilin_ADF"/>
    <property type="match status" value="2"/>
</dbReference>
<dbReference type="SUPFAM" id="SSF55753">
    <property type="entry name" value="Actin depolymerizing proteins"/>
    <property type="match status" value="2"/>
</dbReference>
<dbReference type="GO" id="GO:0051015">
    <property type="term" value="F:actin filament binding"/>
    <property type="evidence" value="ECO:0007669"/>
    <property type="project" value="TreeGrafter"/>
</dbReference>
<dbReference type="GeneID" id="22574406"/>
<dbReference type="CDD" id="cd11284">
    <property type="entry name" value="ADF_Twf-C_like"/>
    <property type="match status" value="1"/>
</dbReference>
<comment type="subunit">
    <text evidence="7">Interacts with G-actin; ADP-actin form.</text>
</comment>
<keyword evidence="6" id="KW-0206">Cytoskeleton</keyword>
<dbReference type="RefSeq" id="XP_010698398.1">
    <property type="nucleotide sequence ID" value="XM_010700096.1"/>
</dbReference>
<evidence type="ECO:0000256" key="8">
    <source>
        <dbReference type="SAM" id="MobiDB-lite"/>
    </source>
</evidence>
<evidence type="ECO:0000313" key="11">
    <source>
        <dbReference type="Proteomes" id="UP000063063"/>
    </source>
</evidence>
<evidence type="ECO:0000256" key="7">
    <source>
        <dbReference type="ARBA" id="ARBA00038532"/>
    </source>
</evidence>
<dbReference type="VEuPathDB" id="TriTrypDB:LPAL13_200025100"/>
<evidence type="ECO:0000256" key="1">
    <source>
        <dbReference type="ARBA" id="ARBA00004245"/>
    </source>
</evidence>
<keyword evidence="11" id="KW-1185">Reference proteome</keyword>
<feature type="domain" description="ADF-H" evidence="9">
    <location>
        <begin position="168"/>
        <end position="297"/>
    </location>
</feature>
<evidence type="ECO:0000256" key="4">
    <source>
        <dbReference type="ARBA" id="ARBA00022737"/>
    </source>
</evidence>
<protein>
    <submittedName>
        <fullName evidence="10">G-actin binding protein, putative</fullName>
    </submittedName>
</protein>
<dbReference type="Proteomes" id="UP000063063">
    <property type="component" value="Chromosome 20"/>
</dbReference>
<organism evidence="10 11">
    <name type="scientific">Leishmania panamensis</name>
    <dbReference type="NCBI Taxonomy" id="5679"/>
    <lineage>
        <taxon>Eukaryota</taxon>
        <taxon>Discoba</taxon>
        <taxon>Euglenozoa</taxon>
        <taxon>Kinetoplastea</taxon>
        <taxon>Metakinetoplastina</taxon>
        <taxon>Trypanosomatida</taxon>
        <taxon>Trypanosomatidae</taxon>
        <taxon>Leishmaniinae</taxon>
        <taxon>Leishmania</taxon>
        <taxon>Leishmania guyanensis species complex</taxon>
    </lineage>
</organism>
<gene>
    <name evidence="10" type="ORF">LPMP_201970</name>
</gene>
<dbReference type="PANTHER" id="PTHR13759:SF1">
    <property type="entry name" value="TWINFILIN"/>
    <property type="match status" value="1"/>
</dbReference>
<comment type="subcellular location">
    <subcellularLocation>
        <location evidence="1">Cytoplasm</location>
        <location evidence="1">Cytoskeleton</location>
    </subcellularLocation>
</comment>
<dbReference type="PROSITE" id="PS51263">
    <property type="entry name" value="ADF_H"/>
    <property type="match status" value="1"/>
</dbReference>
<dbReference type="GO" id="GO:0030042">
    <property type="term" value="P:actin filament depolymerization"/>
    <property type="evidence" value="ECO:0007669"/>
    <property type="project" value="TreeGrafter"/>
</dbReference>
<proteinExistence type="inferred from homology"/>
<evidence type="ECO:0000256" key="2">
    <source>
        <dbReference type="ARBA" id="ARBA00009557"/>
    </source>
</evidence>
<dbReference type="GO" id="GO:0051016">
    <property type="term" value="P:barbed-end actin filament capping"/>
    <property type="evidence" value="ECO:0007669"/>
    <property type="project" value="TreeGrafter"/>
</dbReference>
<evidence type="ECO:0000313" key="10">
    <source>
        <dbReference type="EMBL" id="AIN97691.1"/>
    </source>
</evidence>
<keyword evidence="4" id="KW-0677">Repeat</keyword>